<keyword evidence="9" id="KW-1015">Disulfide bond</keyword>
<dbReference type="EMBL" id="LR796985">
    <property type="protein sequence ID" value="CAB4180157.1"/>
    <property type="molecule type" value="Genomic_DNA"/>
</dbReference>
<keyword evidence="7" id="KW-0805">Transcription regulation</keyword>
<evidence type="ECO:0000259" key="11">
    <source>
        <dbReference type="PROSITE" id="PS51674"/>
    </source>
</evidence>
<gene>
    <name evidence="15" type="ORF">UFOVP1055_9</name>
    <name evidence="16" type="ORF">UFOVP1270_9</name>
    <name evidence="17" type="ORF">UFOVP1397_9</name>
    <name evidence="18" type="ORF">UFOVP1506_10</name>
    <name evidence="12" type="ORF">UFOVP292_10</name>
    <name evidence="13" type="ORF">UFOVP559_18</name>
    <name evidence="14" type="ORF">UFOVP880_13</name>
</gene>
<organism evidence="16">
    <name type="scientific">uncultured Caudovirales phage</name>
    <dbReference type="NCBI Taxonomy" id="2100421"/>
    <lineage>
        <taxon>Viruses</taxon>
        <taxon>Duplodnaviria</taxon>
        <taxon>Heunggongvirae</taxon>
        <taxon>Uroviricota</taxon>
        <taxon>Caudoviricetes</taxon>
        <taxon>Peduoviridae</taxon>
        <taxon>Maltschvirus</taxon>
        <taxon>Maltschvirus maltsch</taxon>
    </lineage>
</organism>
<evidence type="ECO:0000256" key="6">
    <source>
        <dbReference type="ARBA" id="ARBA00023014"/>
    </source>
</evidence>
<evidence type="ECO:0000256" key="1">
    <source>
        <dbReference type="ARBA" id="ARBA00001966"/>
    </source>
</evidence>
<keyword evidence="3" id="KW-0004">4Fe-4S</keyword>
<reference evidence="16" key="1">
    <citation type="submission" date="2020-05" db="EMBL/GenBank/DDBJ databases">
        <authorList>
            <person name="Chiriac C."/>
            <person name="Salcher M."/>
            <person name="Ghai R."/>
            <person name="Kavagutti S V."/>
        </authorList>
    </citation>
    <scope>NUCLEOTIDE SEQUENCE</scope>
</reference>
<accession>A0A6J5RCE2</accession>
<evidence type="ECO:0000313" key="14">
    <source>
        <dbReference type="EMBL" id="CAB4168327.1"/>
    </source>
</evidence>
<evidence type="ECO:0000256" key="2">
    <source>
        <dbReference type="ARBA" id="ARBA00006597"/>
    </source>
</evidence>
<dbReference type="EMBL" id="LR797218">
    <property type="protein sequence ID" value="CAB4194893.1"/>
    <property type="molecule type" value="Genomic_DNA"/>
</dbReference>
<dbReference type="EMBL" id="LR796820">
    <property type="protein sequence ID" value="CAB4168327.1"/>
    <property type="molecule type" value="Genomic_DNA"/>
</dbReference>
<keyword evidence="5" id="KW-0408">Iron</keyword>
<evidence type="ECO:0000256" key="4">
    <source>
        <dbReference type="ARBA" id="ARBA00022723"/>
    </source>
</evidence>
<dbReference type="GO" id="GO:0003677">
    <property type="term" value="F:DNA binding"/>
    <property type="evidence" value="ECO:0007669"/>
    <property type="project" value="UniProtKB-KW"/>
</dbReference>
<dbReference type="Pfam" id="PF02467">
    <property type="entry name" value="Whib"/>
    <property type="match status" value="1"/>
</dbReference>
<evidence type="ECO:0000313" key="17">
    <source>
        <dbReference type="EMBL" id="CAB4203771.1"/>
    </source>
</evidence>
<evidence type="ECO:0000313" key="16">
    <source>
        <dbReference type="EMBL" id="CAB4194893.1"/>
    </source>
</evidence>
<evidence type="ECO:0000256" key="10">
    <source>
        <dbReference type="ARBA" id="ARBA00023163"/>
    </source>
</evidence>
<evidence type="ECO:0000313" key="13">
    <source>
        <dbReference type="EMBL" id="CAB4149522.1"/>
    </source>
</evidence>
<evidence type="ECO:0000256" key="7">
    <source>
        <dbReference type="ARBA" id="ARBA00023015"/>
    </source>
</evidence>
<keyword evidence="4" id="KW-0479">Metal-binding</keyword>
<comment type="similarity">
    <text evidence="2">Belongs to the WhiB family.</text>
</comment>
<comment type="cofactor">
    <cofactor evidence="1">
        <name>[4Fe-4S] cluster</name>
        <dbReference type="ChEBI" id="CHEBI:49883"/>
    </cofactor>
</comment>
<dbReference type="EMBL" id="LR797333">
    <property type="protein sequence ID" value="CAB4203771.1"/>
    <property type="molecule type" value="Genomic_DNA"/>
</dbReference>
<dbReference type="InterPro" id="IPR034768">
    <property type="entry name" value="4FE4S_WBL"/>
</dbReference>
<dbReference type="PROSITE" id="PS51674">
    <property type="entry name" value="4FE4S_WBL"/>
    <property type="match status" value="1"/>
</dbReference>
<name>A0A6J5RCE2_9CAUD</name>
<evidence type="ECO:0000313" key="18">
    <source>
        <dbReference type="EMBL" id="CAB5225887.1"/>
    </source>
</evidence>
<feature type="domain" description="4Fe-4S Wbl-type" evidence="11">
    <location>
        <begin position="14"/>
        <end position="77"/>
    </location>
</feature>
<dbReference type="InterPro" id="IPR003482">
    <property type="entry name" value="Whib"/>
</dbReference>
<keyword evidence="8" id="KW-0238">DNA-binding</keyword>
<dbReference type="GO" id="GO:0045892">
    <property type="term" value="P:negative regulation of DNA-templated transcription"/>
    <property type="evidence" value="ECO:0007669"/>
    <property type="project" value="TreeGrafter"/>
</dbReference>
<evidence type="ECO:0000256" key="3">
    <source>
        <dbReference type="ARBA" id="ARBA00022485"/>
    </source>
</evidence>
<evidence type="ECO:0000256" key="9">
    <source>
        <dbReference type="ARBA" id="ARBA00023157"/>
    </source>
</evidence>
<dbReference type="EMBL" id="LR798351">
    <property type="protein sequence ID" value="CAB5225887.1"/>
    <property type="molecule type" value="Genomic_DNA"/>
</dbReference>
<keyword evidence="6" id="KW-0411">Iron-sulfur</keyword>
<keyword evidence="10" id="KW-0804">Transcription</keyword>
<sequence>MFNVDRPDWQQFANCKGIDTALFFPSNAMESAAAKTAIKPICDTCPVFDNCFAYAVSFPEKALQGIWANTTEGDRRRMRYSATPIGYRRKQPDQ</sequence>
<evidence type="ECO:0000313" key="15">
    <source>
        <dbReference type="EMBL" id="CAB4180157.1"/>
    </source>
</evidence>
<dbReference type="GO" id="GO:0046872">
    <property type="term" value="F:metal ion binding"/>
    <property type="evidence" value="ECO:0007669"/>
    <property type="project" value="UniProtKB-KW"/>
</dbReference>
<evidence type="ECO:0000256" key="5">
    <source>
        <dbReference type="ARBA" id="ARBA00023004"/>
    </source>
</evidence>
<dbReference type="EMBL" id="LR796518">
    <property type="protein sequence ID" value="CAB4149522.1"/>
    <property type="molecule type" value="Genomic_DNA"/>
</dbReference>
<dbReference type="PANTHER" id="PTHR38839">
    <property type="entry name" value="TRANSCRIPTIONAL REGULATOR WHID-RELATED"/>
    <property type="match status" value="1"/>
</dbReference>
<protein>
    <submittedName>
        <fullName evidence="16">WhiB-like iron-sulfur binding domain containing protein</fullName>
    </submittedName>
</protein>
<evidence type="ECO:0000256" key="8">
    <source>
        <dbReference type="ARBA" id="ARBA00023125"/>
    </source>
</evidence>
<dbReference type="GO" id="GO:0047134">
    <property type="term" value="F:protein-disulfide reductase [NAD(P)H] activity"/>
    <property type="evidence" value="ECO:0007669"/>
    <property type="project" value="TreeGrafter"/>
</dbReference>
<dbReference type="EMBL" id="LR796298">
    <property type="protein sequence ID" value="CAB4135342.1"/>
    <property type="molecule type" value="Genomic_DNA"/>
</dbReference>
<proteinExistence type="inferred from homology"/>
<evidence type="ECO:0000313" key="12">
    <source>
        <dbReference type="EMBL" id="CAB4135342.1"/>
    </source>
</evidence>
<dbReference type="GO" id="GO:0051539">
    <property type="term" value="F:4 iron, 4 sulfur cluster binding"/>
    <property type="evidence" value="ECO:0007669"/>
    <property type="project" value="UniProtKB-KW"/>
</dbReference>